<comment type="caution">
    <text evidence="2">The sequence shown here is derived from an EMBL/GenBank/DDBJ whole genome shotgun (WGS) entry which is preliminary data.</text>
</comment>
<dbReference type="SUPFAM" id="SSF52540">
    <property type="entry name" value="P-loop containing nucleoside triphosphate hydrolases"/>
    <property type="match status" value="1"/>
</dbReference>
<dbReference type="EMBL" id="BARU01003213">
    <property type="protein sequence ID" value="GAH21554.1"/>
    <property type="molecule type" value="Genomic_DNA"/>
</dbReference>
<feature type="domain" description="RecF/RecN/SMC N-terminal" evidence="1">
    <location>
        <begin position="8"/>
        <end position="129"/>
    </location>
</feature>
<proteinExistence type="predicted"/>
<dbReference type="Gene3D" id="3.40.50.300">
    <property type="entry name" value="P-loop containing nucleotide triphosphate hydrolases"/>
    <property type="match status" value="1"/>
</dbReference>
<evidence type="ECO:0000313" key="2">
    <source>
        <dbReference type="EMBL" id="GAH21554.1"/>
    </source>
</evidence>
<organism evidence="2">
    <name type="scientific">marine sediment metagenome</name>
    <dbReference type="NCBI Taxonomy" id="412755"/>
    <lineage>
        <taxon>unclassified sequences</taxon>
        <taxon>metagenomes</taxon>
        <taxon>ecological metagenomes</taxon>
    </lineage>
</organism>
<dbReference type="Pfam" id="PF02463">
    <property type="entry name" value="SMC_N"/>
    <property type="match status" value="1"/>
</dbReference>
<name>X1EWL6_9ZZZZ</name>
<dbReference type="InterPro" id="IPR027417">
    <property type="entry name" value="P-loop_NTPase"/>
</dbReference>
<dbReference type="AlphaFoldDB" id="X1EWL6"/>
<feature type="non-terminal residue" evidence="2">
    <location>
        <position position="154"/>
    </location>
</feature>
<protein>
    <recommendedName>
        <fullName evidence="1">RecF/RecN/SMC N-terminal domain-containing protein</fullName>
    </recommendedName>
</protein>
<gene>
    <name evidence="2" type="ORF">S03H2_07084</name>
</gene>
<dbReference type="InterPro" id="IPR003395">
    <property type="entry name" value="RecF/RecN/SMC_N"/>
</dbReference>
<accession>X1EWL6</accession>
<reference evidence="2" key="1">
    <citation type="journal article" date="2014" name="Front. Microbiol.">
        <title>High frequency of phylogenetically diverse reductive dehalogenase-homologous genes in deep subseafloor sedimentary metagenomes.</title>
        <authorList>
            <person name="Kawai M."/>
            <person name="Futagami T."/>
            <person name="Toyoda A."/>
            <person name="Takaki Y."/>
            <person name="Nishi S."/>
            <person name="Hori S."/>
            <person name="Arai W."/>
            <person name="Tsubouchi T."/>
            <person name="Morono Y."/>
            <person name="Uchiyama I."/>
            <person name="Ito T."/>
            <person name="Fujiyama A."/>
            <person name="Inagaki F."/>
            <person name="Takami H."/>
        </authorList>
    </citation>
    <scope>NUCLEOTIDE SEQUENCE</scope>
    <source>
        <strain evidence="2">Expedition CK06-06</strain>
    </source>
</reference>
<sequence>MGYPIPIKLLIKNFKSHKSTIIPLGQVDDKCYTMGISGSGKSSILEAIQYALGKNIDNAEEFFHYTNIKEEDTIHYEDVALIELTVANTGPDFLHAYKENEELTIVLEAFNGKRNKRYIRRANGTTENITIPNLEQFGNYKDPLIFVDDSKTSI</sequence>
<evidence type="ECO:0000259" key="1">
    <source>
        <dbReference type="Pfam" id="PF02463"/>
    </source>
</evidence>